<dbReference type="EMBL" id="VSSQ01001144">
    <property type="protein sequence ID" value="MPM05563.1"/>
    <property type="molecule type" value="Genomic_DNA"/>
</dbReference>
<keyword evidence="1" id="KW-1133">Transmembrane helix</keyword>
<accession>A0A644WTX8</accession>
<keyword evidence="1" id="KW-0472">Membrane</keyword>
<organism evidence="2">
    <name type="scientific">bioreactor metagenome</name>
    <dbReference type="NCBI Taxonomy" id="1076179"/>
    <lineage>
        <taxon>unclassified sequences</taxon>
        <taxon>metagenomes</taxon>
        <taxon>ecological metagenomes</taxon>
    </lineage>
</organism>
<reference evidence="2" key="1">
    <citation type="submission" date="2019-08" db="EMBL/GenBank/DDBJ databases">
        <authorList>
            <person name="Kucharzyk K."/>
            <person name="Murdoch R.W."/>
            <person name="Higgins S."/>
            <person name="Loffler F."/>
        </authorList>
    </citation>
    <scope>NUCLEOTIDE SEQUENCE</scope>
</reference>
<name>A0A644WTX8_9ZZZZ</name>
<feature type="transmembrane region" description="Helical" evidence="1">
    <location>
        <begin position="44"/>
        <end position="66"/>
    </location>
</feature>
<evidence type="ECO:0000313" key="2">
    <source>
        <dbReference type="EMBL" id="MPM05563.1"/>
    </source>
</evidence>
<dbReference type="AlphaFoldDB" id="A0A644WTX8"/>
<gene>
    <name evidence="2" type="ORF">SDC9_51853</name>
</gene>
<protein>
    <recommendedName>
        <fullName evidence="3">DUF4064 domain-containing protein</fullName>
    </recommendedName>
</protein>
<comment type="caution">
    <text evidence="2">The sequence shown here is derived from an EMBL/GenBank/DDBJ whole genome shotgun (WGS) entry which is preliminary data.</text>
</comment>
<sequence length="115" mass="11649">MSQNISRTTEKVLGIIGGILGMFGGIFALFLGGVGTAINGDSGGLGGLGILAFVFSILGIITAILVSSKPKLAGWGLIVSAVGIFISISLFGIIPAILFLIAGIMTLIKKENKEG</sequence>
<feature type="transmembrane region" description="Helical" evidence="1">
    <location>
        <begin position="12"/>
        <end position="38"/>
    </location>
</feature>
<keyword evidence="1" id="KW-0812">Transmembrane</keyword>
<evidence type="ECO:0008006" key="3">
    <source>
        <dbReference type="Google" id="ProtNLM"/>
    </source>
</evidence>
<feature type="transmembrane region" description="Helical" evidence="1">
    <location>
        <begin position="78"/>
        <end position="108"/>
    </location>
</feature>
<proteinExistence type="predicted"/>
<evidence type="ECO:0000256" key="1">
    <source>
        <dbReference type="SAM" id="Phobius"/>
    </source>
</evidence>